<keyword evidence="3" id="KW-1185">Reference proteome</keyword>
<dbReference type="AlphaFoldDB" id="A0A2S7EQA2"/>
<dbReference type="Proteomes" id="UP000238261">
    <property type="component" value="Unassembled WGS sequence"/>
</dbReference>
<feature type="compositionally biased region" description="Polar residues" evidence="1">
    <location>
        <begin position="123"/>
        <end position="135"/>
    </location>
</feature>
<feature type="region of interest" description="Disordered" evidence="1">
    <location>
        <begin position="98"/>
        <end position="135"/>
    </location>
</feature>
<proteinExistence type="predicted"/>
<sequence length="135" mass="14803">MRLLLFSPKPSAGERGWLFPSPTGRRWRAAPDEGTGAAACTQLRESLSLRTLTPTPLPRGEGLCTWLFLLPPGEGAPKGRMRVRAQASYTQLCESLSRRTLSPTPLPRGEGTRIMDQPDKLRQCSTTNCTASPPR</sequence>
<reference evidence="3" key="1">
    <citation type="submission" date="2016-08" db="EMBL/GenBank/DDBJ databases">
        <authorList>
            <person name="Merda D."/>
            <person name="Briand M."/>
            <person name="Taghouti G."/>
            <person name="Carrere S."/>
            <person name="Gouzy J."/>
            <person name="Portier P."/>
            <person name="Jacques M.-A."/>
            <person name="Fischer-Le Saux M."/>
        </authorList>
    </citation>
    <scope>NUCLEOTIDE SEQUENCE [LARGE SCALE GENOMIC DNA]</scope>
    <source>
        <strain evidence="3">CFBP1156</strain>
    </source>
</reference>
<dbReference type="EMBL" id="MDEG01000030">
    <property type="protein sequence ID" value="PPU95291.1"/>
    <property type="molecule type" value="Genomic_DNA"/>
</dbReference>
<gene>
    <name evidence="2" type="ORF">XhyaCFBP1156_19210</name>
</gene>
<comment type="caution">
    <text evidence="2">The sequence shown here is derived from an EMBL/GenBank/DDBJ whole genome shotgun (WGS) entry which is preliminary data.</text>
</comment>
<organism evidence="2 3">
    <name type="scientific">Xanthomonas hyacinthi</name>
    <dbReference type="NCBI Taxonomy" id="56455"/>
    <lineage>
        <taxon>Bacteria</taxon>
        <taxon>Pseudomonadati</taxon>
        <taxon>Pseudomonadota</taxon>
        <taxon>Gammaproteobacteria</taxon>
        <taxon>Lysobacterales</taxon>
        <taxon>Lysobacteraceae</taxon>
        <taxon>Xanthomonas</taxon>
    </lineage>
</organism>
<evidence type="ECO:0000313" key="3">
    <source>
        <dbReference type="Proteomes" id="UP000238261"/>
    </source>
</evidence>
<evidence type="ECO:0000313" key="2">
    <source>
        <dbReference type="EMBL" id="PPU95291.1"/>
    </source>
</evidence>
<feature type="compositionally biased region" description="Basic and acidic residues" evidence="1">
    <location>
        <begin position="110"/>
        <end position="122"/>
    </location>
</feature>
<name>A0A2S7EQA2_9XANT</name>
<protein>
    <submittedName>
        <fullName evidence="2">Uncharacterized protein</fullName>
    </submittedName>
</protein>
<evidence type="ECO:0000256" key="1">
    <source>
        <dbReference type="SAM" id="MobiDB-lite"/>
    </source>
</evidence>
<accession>A0A2S7EQA2</accession>